<dbReference type="RefSeq" id="WP_083128015.1">
    <property type="nucleotide sequence ID" value="NZ_MVIM01000015.1"/>
</dbReference>
<gene>
    <name evidence="1" type="ORF">BST47_23160</name>
</gene>
<dbReference type="STRING" id="75922.BST47_23160"/>
<evidence type="ECO:0000313" key="1">
    <source>
        <dbReference type="EMBL" id="ORB62544.1"/>
    </source>
</evidence>
<dbReference type="AlphaFoldDB" id="A0A1X0JID8"/>
<proteinExistence type="predicted"/>
<keyword evidence="2" id="KW-1185">Reference proteome</keyword>
<dbReference type="EMBL" id="MVIM01000015">
    <property type="protein sequence ID" value="ORB62544.1"/>
    <property type="molecule type" value="Genomic_DNA"/>
</dbReference>
<dbReference type="Gene3D" id="2.30.110.10">
    <property type="entry name" value="Electron Transport, Fmn-binding Protein, Chain A"/>
    <property type="match status" value="1"/>
</dbReference>
<dbReference type="InterPro" id="IPR012349">
    <property type="entry name" value="Split_barrel_FMN-bd"/>
</dbReference>
<organism evidence="1 2">
    <name type="scientific">Mycolicibacterium tusciae</name>
    <dbReference type="NCBI Taxonomy" id="75922"/>
    <lineage>
        <taxon>Bacteria</taxon>
        <taxon>Bacillati</taxon>
        <taxon>Actinomycetota</taxon>
        <taxon>Actinomycetes</taxon>
        <taxon>Mycobacteriales</taxon>
        <taxon>Mycobacteriaceae</taxon>
        <taxon>Mycolicibacterium</taxon>
    </lineage>
</organism>
<accession>A0A1X0JID8</accession>
<protein>
    <recommendedName>
        <fullName evidence="3">Nitroreductase</fullName>
    </recommendedName>
</protein>
<dbReference type="InterPro" id="IPR016791">
    <property type="entry name" value="Polyketide_synth_GrhN/RubW_prd"/>
</dbReference>
<reference evidence="1 2" key="1">
    <citation type="submission" date="2017-02" db="EMBL/GenBank/DDBJ databases">
        <title>The new phylogeny of genus Mycobacterium.</title>
        <authorList>
            <person name="Tortoli E."/>
            <person name="Trovato A."/>
            <person name="Cirillo D.M."/>
        </authorList>
    </citation>
    <scope>NUCLEOTIDE SEQUENCE [LARGE SCALE GENOMIC DNA]</scope>
    <source>
        <strain evidence="1 2">DSM 44338</strain>
    </source>
</reference>
<sequence>MTDQDPAVAAAHPPEKLLRIVNPMLRKLLGTPLAGSLRKQLMVLDFKGRKSGRQFSIPVSAHHIDGALYAIANAGWKHNFSGGADAEVLHNGKTTKMHGEVISDPATVADLAHRAAQSYGVKKAQTMMGLKFRDDRIPTVGEFAEAFARDKIVAVKFTPR</sequence>
<evidence type="ECO:0000313" key="2">
    <source>
        <dbReference type="Proteomes" id="UP000192411"/>
    </source>
</evidence>
<dbReference type="PIRSF" id="PIRSF021513">
    <property type="entry name" value="GrhN_RubW_prd"/>
    <property type="match status" value="1"/>
</dbReference>
<dbReference type="Proteomes" id="UP000192411">
    <property type="component" value="Unassembled WGS sequence"/>
</dbReference>
<comment type="caution">
    <text evidence="1">The sequence shown here is derived from an EMBL/GenBank/DDBJ whole genome shotgun (WGS) entry which is preliminary data.</text>
</comment>
<evidence type="ECO:0008006" key="3">
    <source>
        <dbReference type="Google" id="ProtNLM"/>
    </source>
</evidence>
<dbReference type="OrthoDB" id="3292498at2"/>
<name>A0A1X0JID8_9MYCO</name>